<dbReference type="PANTHER" id="PTHR31301">
    <property type="entry name" value="LOB DOMAIN-CONTAINING PROTEIN 4-RELATED"/>
    <property type="match status" value="1"/>
</dbReference>
<gene>
    <name evidence="4" type="ORF">LTRI10_LOCUS30820</name>
</gene>
<feature type="compositionally biased region" description="Pro residues" evidence="2">
    <location>
        <begin position="1"/>
        <end position="11"/>
    </location>
</feature>
<keyword evidence="5" id="KW-1185">Reference proteome</keyword>
<dbReference type="PROSITE" id="PS50891">
    <property type="entry name" value="LOB"/>
    <property type="match status" value="1"/>
</dbReference>
<dbReference type="PANTHER" id="PTHR31301:SF186">
    <property type="entry name" value="OS09G0364100 PROTEIN"/>
    <property type="match status" value="1"/>
</dbReference>
<evidence type="ECO:0000256" key="1">
    <source>
        <dbReference type="ARBA" id="ARBA00005474"/>
    </source>
</evidence>
<organism evidence="4 5">
    <name type="scientific">Linum trigynum</name>
    <dbReference type="NCBI Taxonomy" id="586398"/>
    <lineage>
        <taxon>Eukaryota</taxon>
        <taxon>Viridiplantae</taxon>
        <taxon>Streptophyta</taxon>
        <taxon>Embryophyta</taxon>
        <taxon>Tracheophyta</taxon>
        <taxon>Spermatophyta</taxon>
        <taxon>Magnoliopsida</taxon>
        <taxon>eudicotyledons</taxon>
        <taxon>Gunneridae</taxon>
        <taxon>Pentapetalae</taxon>
        <taxon>rosids</taxon>
        <taxon>fabids</taxon>
        <taxon>Malpighiales</taxon>
        <taxon>Linaceae</taxon>
        <taxon>Linum</taxon>
    </lineage>
</organism>
<dbReference type="Proteomes" id="UP001497516">
    <property type="component" value="Chromosome 5"/>
</dbReference>
<dbReference type="AlphaFoldDB" id="A0AAV2EWM1"/>
<feature type="region of interest" description="Disordered" evidence="2">
    <location>
        <begin position="1"/>
        <end position="28"/>
    </location>
</feature>
<evidence type="ECO:0000256" key="2">
    <source>
        <dbReference type="SAM" id="MobiDB-lite"/>
    </source>
</evidence>
<comment type="similarity">
    <text evidence="1">Belongs to the LOB domain-containing protein family.</text>
</comment>
<evidence type="ECO:0000313" key="4">
    <source>
        <dbReference type="EMBL" id="CAL1390008.1"/>
    </source>
</evidence>
<dbReference type="EMBL" id="OZ034818">
    <property type="protein sequence ID" value="CAL1390008.1"/>
    <property type="molecule type" value="Genomic_DNA"/>
</dbReference>
<feature type="domain" description="LOB" evidence="3">
    <location>
        <begin position="28"/>
        <end position="129"/>
    </location>
</feature>
<dbReference type="InterPro" id="IPR004883">
    <property type="entry name" value="LOB"/>
</dbReference>
<sequence length="221" mass="24456">MNQQPPPPPTEAAPEKAQQRSSSVGGSPACAACKYQRRKCAPDCPLAPHFPPSRHKEFHNAHKLFGVSNMLKITRELSPGRRSLAMKTIIHQANVRALDPVGGCYHVILGLQHQIKSMEAELDLVLRQLSYYQAHAAAAAVFAPNGPDDEFIGLQSLREEKSCLDRDAYKVFDDLSVKIENHDVESLSCTAPLGHGKAASALLQEHHYLQFKPTYVDSRRL</sequence>
<reference evidence="4 5" key="1">
    <citation type="submission" date="2024-04" db="EMBL/GenBank/DDBJ databases">
        <authorList>
            <person name="Fracassetti M."/>
        </authorList>
    </citation>
    <scope>NUCLEOTIDE SEQUENCE [LARGE SCALE GENOMIC DNA]</scope>
</reference>
<evidence type="ECO:0000313" key="5">
    <source>
        <dbReference type="Proteomes" id="UP001497516"/>
    </source>
</evidence>
<dbReference type="Pfam" id="PF03195">
    <property type="entry name" value="LOB"/>
    <property type="match status" value="1"/>
</dbReference>
<name>A0AAV2EWM1_9ROSI</name>
<evidence type="ECO:0000259" key="3">
    <source>
        <dbReference type="PROSITE" id="PS50891"/>
    </source>
</evidence>
<proteinExistence type="inferred from homology"/>
<accession>A0AAV2EWM1</accession>
<protein>
    <recommendedName>
        <fullName evidence="3">LOB domain-containing protein</fullName>
    </recommendedName>
</protein>